<dbReference type="AlphaFoldDB" id="A0A2G7FKC6"/>
<keyword evidence="2" id="KW-1185">Reference proteome</keyword>
<sequence>MFSSCATDACQALDEVAVNERRQLIRVLDELVSQSTSIVKVCIASRPDGGISFQFASKPNIQIRAAENMEDTDKFVTDKLEEITALADLPSYVKIDIRKALLSGSLHLAQIEQLAGDEDSIYYALDHLPQGLEKTYDEIYSQIQKLTPPTRQKVHNVLMWVMLADRPLRSDELLAAIRMNVGTDNIELTSHLTEQSLLSFS</sequence>
<dbReference type="STRING" id="656916.A0A2G7FKC6"/>
<evidence type="ECO:0000313" key="1">
    <source>
        <dbReference type="EMBL" id="PIG81016.1"/>
    </source>
</evidence>
<organism evidence="1 2">
    <name type="scientific">Aspergillus arachidicola</name>
    <dbReference type="NCBI Taxonomy" id="656916"/>
    <lineage>
        <taxon>Eukaryota</taxon>
        <taxon>Fungi</taxon>
        <taxon>Dikarya</taxon>
        <taxon>Ascomycota</taxon>
        <taxon>Pezizomycotina</taxon>
        <taxon>Eurotiomycetes</taxon>
        <taxon>Eurotiomycetidae</taxon>
        <taxon>Eurotiales</taxon>
        <taxon>Aspergillaceae</taxon>
        <taxon>Aspergillus</taxon>
        <taxon>Aspergillus subgen. Circumdati</taxon>
    </lineage>
</organism>
<reference evidence="1 2" key="1">
    <citation type="submission" date="2017-05" db="EMBL/GenBank/DDBJ databases">
        <title>Genome sequence for an aflatoxigenic pathogen of Argentinian peanut, Aspergillus arachidicola.</title>
        <authorList>
            <person name="Moore G."/>
            <person name="Beltz S.B."/>
            <person name="Mack B.M."/>
        </authorList>
    </citation>
    <scope>NUCLEOTIDE SEQUENCE [LARGE SCALE GENOMIC DNA]</scope>
    <source>
        <strain evidence="1 2">CBS 117610</strain>
    </source>
</reference>
<protein>
    <submittedName>
        <fullName evidence="1">Ankyrin repeat-containing protein</fullName>
    </submittedName>
</protein>
<evidence type="ECO:0000313" key="2">
    <source>
        <dbReference type="Proteomes" id="UP000231358"/>
    </source>
</evidence>
<proteinExistence type="predicted"/>
<dbReference type="Proteomes" id="UP000231358">
    <property type="component" value="Unassembled WGS sequence"/>
</dbReference>
<dbReference type="EMBL" id="NEXV01000582">
    <property type="protein sequence ID" value="PIG81016.1"/>
    <property type="molecule type" value="Genomic_DNA"/>
</dbReference>
<gene>
    <name evidence="1" type="ORF">AARAC_006067</name>
</gene>
<dbReference type="PANTHER" id="PTHR10039">
    <property type="entry name" value="AMELOGENIN"/>
    <property type="match status" value="1"/>
</dbReference>
<comment type="caution">
    <text evidence="1">The sequence shown here is derived from an EMBL/GenBank/DDBJ whole genome shotgun (WGS) entry which is preliminary data.</text>
</comment>
<name>A0A2G7FKC6_9EURO</name>
<accession>A0A2G7FKC6</accession>